<dbReference type="PIRSF" id="PIRSF005651">
    <property type="entry name" value="HflC"/>
    <property type="match status" value="1"/>
</dbReference>
<evidence type="ECO:0000256" key="6">
    <source>
        <dbReference type="PIRNR" id="PIRNR005651"/>
    </source>
</evidence>
<dbReference type="GO" id="GO:0008233">
    <property type="term" value="F:peptidase activity"/>
    <property type="evidence" value="ECO:0007669"/>
    <property type="project" value="UniProtKB-KW"/>
</dbReference>
<evidence type="ECO:0000259" key="8">
    <source>
        <dbReference type="SMART" id="SM00244"/>
    </source>
</evidence>
<dbReference type="NCBIfam" id="TIGR01932">
    <property type="entry name" value="hflC"/>
    <property type="match status" value="1"/>
</dbReference>
<keyword evidence="5 7" id="KW-0472">Membrane</keyword>
<organism evidence="9 10">
    <name type="scientific">Thiohalospira halophila DSM 15071</name>
    <dbReference type="NCBI Taxonomy" id="1123397"/>
    <lineage>
        <taxon>Bacteria</taxon>
        <taxon>Pseudomonadati</taxon>
        <taxon>Pseudomonadota</taxon>
        <taxon>Gammaproteobacteria</taxon>
        <taxon>Thiohalospirales</taxon>
        <taxon>Thiohalospiraceae</taxon>
        <taxon>Thiohalospira</taxon>
    </lineage>
</organism>
<dbReference type="GO" id="GO:0016020">
    <property type="term" value="C:membrane"/>
    <property type="evidence" value="ECO:0007669"/>
    <property type="project" value="UniProtKB-SubCell"/>
</dbReference>
<evidence type="ECO:0000256" key="4">
    <source>
        <dbReference type="ARBA" id="ARBA00022989"/>
    </source>
</evidence>
<dbReference type="InterPro" id="IPR001972">
    <property type="entry name" value="Stomatin_HflK_fam"/>
</dbReference>
<evidence type="ECO:0000256" key="5">
    <source>
        <dbReference type="ARBA" id="ARBA00023136"/>
    </source>
</evidence>
<dbReference type="Pfam" id="PF01145">
    <property type="entry name" value="Band_7"/>
    <property type="match status" value="1"/>
</dbReference>
<dbReference type="InterPro" id="IPR036013">
    <property type="entry name" value="Band_7/SPFH_dom_sf"/>
</dbReference>
<dbReference type="STRING" id="1123397.SAMN05660831_02149"/>
<comment type="subcellular location">
    <subcellularLocation>
        <location evidence="1">Membrane</location>
        <topology evidence="1">Single-pass membrane protein</topology>
    </subcellularLocation>
</comment>
<dbReference type="CDD" id="cd03405">
    <property type="entry name" value="SPFH_HflC"/>
    <property type="match status" value="1"/>
</dbReference>
<sequence>MGRLTSIIGVVVVIGLIVVSLSLFTVDEREHALLFRLGEIVESDYEPGLHLKTPLVNNVRKFDNRVLTMDARPQQFLTSEKKNVIVDYYVKWRIVDPVQYYRSTGGVEAQATQRLQRVINDGLLSEFAKRTIQEVVSGERTEIMRVMQERANDEAEIFGVAIQDVRVRRIDLPPEVSGSVFERMRAERARVAKDLRARGAEAAERIRAEADRKRTIILAEAFREAERIRGRGDARAASIFAEAYGQDADFYKLYRSLEAYQRSFRQGNNFMVLDPGSDFFRFFNESGGGQ</sequence>
<feature type="transmembrane region" description="Helical" evidence="7">
    <location>
        <begin position="6"/>
        <end position="26"/>
    </location>
</feature>
<comment type="function">
    <text evidence="6">HflC and HflK could regulate a protease.</text>
</comment>
<gene>
    <name evidence="9" type="ORF">SAMN05660831_02149</name>
</gene>
<accession>A0A1I1UGQ1</accession>
<evidence type="ECO:0000313" key="10">
    <source>
        <dbReference type="Proteomes" id="UP000198611"/>
    </source>
</evidence>
<keyword evidence="3 7" id="KW-0812">Transmembrane</keyword>
<feature type="domain" description="Band 7" evidence="8">
    <location>
        <begin position="21"/>
        <end position="184"/>
    </location>
</feature>
<dbReference type="Proteomes" id="UP000198611">
    <property type="component" value="Unassembled WGS sequence"/>
</dbReference>
<dbReference type="Gene3D" id="3.30.479.30">
    <property type="entry name" value="Band 7 domain"/>
    <property type="match status" value="1"/>
</dbReference>
<name>A0A1I1UGQ1_9GAMM</name>
<dbReference type="SUPFAM" id="SSF117892">
    <property type="entry name" value="Band 7/SPFH domain"/>
    <property type="match status" value="1"/>
</dbReference>
<dbReference type="PANTHER" id="PTHR42911:SF1">
    <property type="entry name" value="MODULATOR OF FTSH PROTEASE HFLC"/>
    <property type="match status" value="1"/>
</dbReference>
<evidence type="ECO:0000313" key="9">
    <source>
        <dbReference type="EMBL" id="SFD69884.1"/>
    </source>
</evidence>
<dbReference type="RefSeq" id="WP_093428778.1">
    <property type="nucleotide sequence ID" value="NZ_FOMJ01000007.1"/>
</dbReference>
<evidence type="ECO:0000256" key="2">
    <source>
        <dbReference type="ARBA" id="ARBA00007862"/>
    </source>
</evidence>
<evidence type="ECO:0000256" key="7">
    <source>
        <dbReference type="SAM" id="Phobius"/>
    </source>
</evidence>
<dbReference type="InterPro" id="IPR010200">
    <property type="entry name" value="HflC"/>
</dbReference>
<dbReference type="SMART" id="SM00244">
    <property type="entry name" value="PHB"/>
    <property type="match status" value="1"/>
</dbReference>
<protein>
    <recommendedName>
        <fullName evidence="6">Protein HflC</fullName>
    </recommendedName>
</protein>
<keyword evidence="9" id="KW-0378">Hydrolase</keyword>
<reference evidence="9 10" key="1">
    <citation type="submission" date="2016-10" db="EMBL/GenBank/DDBJ databases">
        <authorList>
            <person name="de Groot N.N."/>
        </authorList>
    </citation>
    <scope>NUCLEOTIDE SEQUENCE [LARGE SCALE GENOMIC DNA]</scope>
    <source>
        <strain evidence="9 10">HL3</strain>
    </source>
</reference>
<keyword evidence="9" id="KW-0645">Protease</keyword>
<dbReference type="InterPro" id="IPR001107">
    <property type="entry name" value="Band_7"/>
</dbReference>
<evidence type="ECO:0000256" key="3">
    <source>
        <dbReference type="ARBA" id="ARBA00022692"/>
    </source>
</evidence>
<dbReference type="GO" id="GO:0006508">
    <property type="term" value="P:proteolysis"/>
    <property type="evidence" value="ECO:0007669"/>
    <property type="project" value="UniProtKB-KW"/>
</dbReference>
<dbReference type="EMBL" id="FOMJ01000007">
    <property type="protein sequence ID" value="SFD69884.1"/>
    <property type="molecule type" value="Genomic_DNA"/>
</dbReference>
<dbReference type="PRINTS" id="PR00721">
    <property type="entry name" value="STOMATIN"/>
</dbReference>
<comment type="similarity">
    <text evidence="2 6">Belongs to the band 7/mec-2 family. HflC subfamily.</text>
</comment>
<evidence type="ECO:0000256" key="1">
    <source>
        <dbReference type="ARBA" id="ARBA00004167"/>
    </source>
</evidence>
<dbReference type="AlphaFoldDB" id="A0A1I1UGQ1"/>
<keyword evidence="4 7" id="KW-1133">Transmembrane helix</keyword>
<keyword evidence="10" id="KW-1185">Reference proteome</keyword>
<dbReference type="OrthoDB" id="9812991at2"/>
<dbReference type="PANTHER" id="PTHR42911">
    <property type="entry name" value="MODULATOR OF FTSH PROTEASE HFLC"/>
    <property type="match status" value="1"/>
</dbReference>
<proteinExistence type="inferred from homology"/>